<dbReference type="InterPro" id="IPR011990">
    <property type="entry name" value="TPR-like_helical_dom_sf"/>
</dbReference>
<protein>
    <recommendedName>
        <fullName evidence="5">Tetratricopeptide repeat protein</fullName>
    </recommendedName>
</protein>
<dbReference type="SUPFAM" id="SSF48452">
    <property type="entry name" value="TPR-like"/>
    <property type="match status" value="2"/>
</dbReference>
<dbReference type="EMBL" id="CP089984">
    <property type="protein sequence ID" value="WXB17550.1"/>
    <property type="molecule type" value="Genomic_DNA"/>
</dbReference>
<evidence type="ECO:0000256" key="1">
    <source>
        <dbReference type="SAM" id="MobiDB-lite"/>
    </source>
</evidence>
<name>A0ABZ2M6F1_9BACT</name>
<feature type="compositionally biased region" description="Low complexity" evidence="1">
    <location>
        <begin position="79"/>
        <end position="92"/>
    </location>
</feature>
<evidence type="ECO:0008006" key="5">
    <source>
        <dbReference type="Google" id="ProtNLM"/>
    </source>
</evidence>
<evidence type="ECO:0000313" key="4">
    <source>
        <dbReference type="Proteomes" id="UP001370348"/>
    </source>
</evidence>
<keyword evidence="2" id="KW-0732">Signal</keyword>
<feature type="signal peptide" evidence="2">
    <location>
        <begin position="1"/>
        <end position="35"/>
    </location>
</feature>
<evidence type="ECO:0000256" key="2">
    <source>
        <dbReference type="SAM" id="SignalP"/>
    </source>
</evidence>
<gene>
    <name evidence="3" type="ORF">LZC94_09765</name>
</gene>
<accession>A0ABZ2M6F1</accession>
<organism evidence="3 4">
    <name type="scientific">Pendulispora albinea</name>
    <dbReference type="NCBI Taxonomy" id="2741071"/>
    <lineage>
        <taxon>Bacteria</taxon>
        <taxon>Pseudomonadati</taxon>
        <taxon>Myxococcota</taxon>
        <taxon>Myxococcia</taxon>
        <taxon>Myxococcales</taxon>
        <taxon>Sorangiineae</taxon>
        <taxon>Pendulisporaceae</taxon>
        <taxon>Pendulispora</taxon>
    </lineage>
</organism>
<feature type="compositionally biased region" description="Pro residues" evidence="1">
    <location>
        <begin position="43"/>
        <end position="66"/>
    </location>
</feature>
<feature type="chain" id="PRO_5047157187" description="Tetratricopeptide repeat protein" evidence="2">
    <location>
        <begin position="36"/>
        <end position="610"/>
    </location>
</feature>
<keyword evidence="4" id="KW-1185">Reference proteome</keyword>
<dbReference type="Gene3D" id="1.25.40.10">
    <property type="entry name" value="Tetratricopeptide repeat domain"/>
    <property type="match status" value="1"/>
</dbReference>
<proteinExistence type="predicted"/>
<feature type="region of interest" description="Disordered" evidence="1">
    <location>
        <begin position="31"/>
        <end position="112"/>
    </location>
</feature>
<evidence type="ECO:0000313" key="3">
    <source>
        <dbReference type="EMBL" id="WXB17550.1"/>
    </source>
</evidence>
<sequence>MRRISRWAGRGPLNKVALVLLASAFTLGVPGMADAQKGKPKKPPTAPAPAPGKPAAPAPPSTPGRPAPAGGADVELDQPAPTGGPAAPATAAKAVDNSPPPQAGQMTEQAQQAKRLFDGEKWQEAALALDRVRKGETGDDEGNKQLAQYHLAIALYRLKFYQASYGIFSEIAEKSNHLKFNETLLWLSKLATDLPEPADIVERVGKYSDAQIERFNNANQRDLYWQLNYLLGRYRYRNRQYEDAIRLFTKVDRQSKHYVQSQFFQGISYVQLRKSVPAVQSFQRIVGAIDEGVQGVEDEARMRDLAFLSMARTYYSASVRLDENNAPTIDSQKLSAAVKYWNKVDVASEYWLDGLFEESWAYFMAGDYPHALGNIHTIQAPYFPNSHYPEAEVLRAVIYFANCQYDDARVIVAKFQGKYQPIFDELNKVLGRFKGENQEEAFYKFLKDVREDKAHLDPRIKPIVQNALSDRQLLRNLEYVKVLDEEGARFKARPASFQSSSLGADVKDSLQLARDLAVRNTGQLARDRYQRNLDELNEHLRNASKILIDITAAQRNQLDVAISGGQVTAAESKANIVKPDEEHVIWPFDGEYWRDELGFYRQTITSKCGR</sequence>
<dbReference type="RefSeq" id="WP_394827185.1">
    <property type="nucleotide sequence ID" value="NZ_CP089984.1"/>
</dbReference>
<reference evidence="3 4" key="1">
    <citation type="submission" date="2021-12" db="EMBL/GenBank/DDBJ databases">
        <title>Discovery of the Pendulisporaceae a myxobacterial family with distinct sporulation behavior and unique specialized metabolism.</title>
        <authorList>
            <person name="Garcia R."/>
            <person name="Popoff A."/>
            <person name="Bader C.D."/>
            <person name="Loehr J."/>
            <person name="Walesch S."/>
            <person name="Walt C."/>
            <person name="Boldt J."/>
            <person name="Bunk B."/>
            <person name="Haeckl F.J.F.P.J."/>
            <person name="Gunesch A.P."/>
            <person name="Birkelbach J."/>
            <person name="Nuebel U."/>
            <person name="Pietschmann T."/>
            <person name="Bach T."/>
            <person name="Mueller R."/>
        </authorList>
    </citation>
    <scope>NUCLEOTIDE SEQUENCE [LARGE SCALE GENOMIC DNA]</scope>
    <source>
        <strain evidence="3 4">MSr11954</strain>
    </source>
</reference>
<dbReference type="Proteomes" id="UP001370348">
    <property type="component" value="Chromosome"/>
</dbReference>